<dbReference type="PANTHER" id="PTHR11735:SF11">
    <property type="entry name" value="TRNA THREONYLCARBAMOYLADENOSINE BIOSYNTHESIS PROTEIN TSAB"/>
    <property type="match status" value="1"/>
</dbReference>
<dbReference type="NCBIfam" id="TIGR03725">
    <property type="entry name" value="T6A_YeaZ"/>
    <property type="match status" value="1"/>
</dbReference>
<dbReference type="InterPro" id="IPR000905">
    <property type="entry name" value="Gcp-like_dom"/>
</dbReference>
<proteinExistence type="predicted"/>
<evidence type="ECO:0000313" key="3">
    <source>
        <dbReference type="Proteomes" id="UP000003460"/>
    </source>
</evidence>
<dbReference type="InterPro" id="IPR022496">
    <property type="entry name" value="T6A_TsaB"/>
</dbReference>
<dbReference type="GO" id="GO:0005829">
    <property type="term" value="C:cytosol"/>
    <property type="evidence" value="ECO:0007669"/>
    <property type="project" value="TreeGrafter"/>
</dbReference>
<name>C9LDV5_9BACT</name>
<dbReference type="eggNOG" id="COG1214">
    <property type="taxonomic scope" value="Bacteria"/>
</dbReference>
<dbReference type="GO" id="GO:0002949">
    <property type="term" value="P:tRNA threonylcarbamoyladenosine modification"/>
    <property type="evidence" value="ECO:0007669"/>
    <property type="project" value="InterPro"/>
</dbReference>
<keyword evidence="3" id="KW-1185">Reference proteome</keyword>
<accession>C9LDV5</accession>
<dbReference type="Gene3D" id="3.30.420.40">
    <property type="match status" value="2"/>
</dbReference>
<dbReference type="SUPFAM" id="SSF53067">
    <property type="entry name" value="Actin-like ATPase domain"/>
    <property type="match status" value="2"/>
</dbReference>
<sequence length="257" mass="28353">MIGTEGCCRKEIHFISLSLHHYIKKLSAMSCILHIETSTDVCSVALSQDGVCIYLDENREGPEHARILAPFVSDAISFADSHAIPIDAVAVSKGPGSYTGLRIGVSTAKGVCYARDLRLISVSTLALLSVPILLRHELEDDALLCPMIDARRMEVYCCLYDRALRTIEPTSAQIITPASFAAHLNEHPVYFFGNGAEKCKGVITHPNARFIEGIVPLAKYMFPLAEKAVATESYEDVAYFEPFYLKQFVAQKPKNLL</sequence>
<gene>
    <name evidence="2" type="primary">yeaZ</name>
    <name evidence="2" type="ORF">GCWU000325_00377</name>
</gene>
<dbReference type="PANTHER" id="PTHR11735">
    <property type="entry name" value="TRNA N6-ADENOSINE THREONYLCARBAMOYLTRANSFERASE"/>
    <property type="match status" value="1"/>
</dbReference>
<comment type="caution">
    <text evidence="2">The sequence shown here is derived from an EMBL/GenBank/DDBJ whole genome shotgun (WGS) entry which is preliminary data.</text>
</comment>
<evidence type="ECO:0000313" key="2">
    <source>
        <dbReference type="EMBL" id="EEX72716.1"/>
    </source>
</evidence>
<feature type="domain" description="Gcp-like" evidence="1">
    <location>
        <begin position="63"/>
        <end position="175"/>
    </location>
</feature>
<dbReference type="HOGENOM" id="CLU_064886_1_0_10"/>
<dbReference type="AlphaFoldDB" id="C9LDV5"/>
<dbReference type="STRING" id="626522.GCWU000325_00377"/>
<dbReference type="Pfam" id="PF00814">
    <property type="entry name" value="TsaD"/>
    <property type="match status" value="1"/>
</dbReference>
<protein>
    <submittedName>
        <fullName evidence="2">Universal bacterial protein YeaZ</fullName>
    </submittedName>
</protein>
<organism evidence="2 3">
    <name type="scientific">Alloprevotella tannerae ATCC 51259</name>
    <dbReference type="NCBI Taxonomy" id="626522"/>
    <lineage>
        <taxon>Bacteria</taxon>
        <taxon>Pseudomonadati</taxon>
        <taxon>Bacteroidota</taxon>
        <taxon>Bacteroidia</taxon>
        <taxon>Bacteroidales</taxon>
        <taxon>Prevotellaceae</taxon>
        <taxon>Alloprevotella</taxon>
    </lineage>
</organism>
<dbReference type="InterPro" id="IPR043129">
    <property type="entry name" value="ATPase_NBD"/>
</dbReference>
<reference evidence="2" key="1">
    <citation type="submission" date="2009-09" db="EMBL/GenBank/DDBJ databases">
        <authorList>
            <person name="Weinstock G."/>
            <person name="Sodergren E."/>
            <person name="Clifton S."/>
            <person name="Fulton L."/>
            <person name="Fulton B."/>
            <person name="Courtney L."/>
            <person name="Fronick C."/>
            <person name="Harrison M."/>
            <person name="Strong C."/>
            <person name="Farmer C."/>
            <person name="Delahaunty K."/>
            <person name="Markovic C."/>
            <person name="Hall O."/>
            <person name="Minx P."/>
            <person name="Tomlinson C."/>
            <person name="Mitreva M."/>
            <person name="Nelson J."/>
            <person name="Hou S."/>
            <person name="Wollam A."/>
            <person name="Pepin K.H."/>
            <person name="Johnson M."/>
            <person name="Bhonagiri V."/>
            <person name="Nash W.E."/>
            <person name="Warren W."/>
            <person name="Chinwalla A."/>
            <person name="Mardis E.R."/>
            <person name="Wilson R.K."/>
        </authorList>
    </citation>
    <scope>NUCLEOTIDE SEQUENCE [LARGE SCALE GENOMIC DNA]</scope>
    <source>
        <strain evidence="2">ATCC 51259</strain>
    </source>
</reference>
<dbReference type="CDD" id="cd24032">
    <property type="entry name" value="ASKHA_NBD_TsaB"/>
    <property type="match status" value="1"/>
</dbReference>
<dbReference type="EMBL" id="ACIJ02000007">
    <property type="protein sequence ID" value="EEX72716.1"/>
    <property type="molecule type" value="Genomic_DNA"/>
</dbReference>
<dbReference type="Proteomes" id="UP000003460">
    <property type="component" value="Unassembled WGS sequence"/>
</dbReference>
<evidence type="ECO:0000259" key="1">
    <source>
        <dbReference type="Pfam" id="PF00814"/>
    </source>
</evidence>